<sequence>MRLNIGSVRQWHWISAAVTLSGMLLFAITGITLNHAADISGTTRVTTVEMAVPAPVLKRLQQLPEGKVMLPADLHNYLRKQGVTMPPQQSGEWDGIEFYVAMPGPGADAWLAIDTGLAEFTYERTDRGWVAYFNDLHKGRDTGAVWFWFIDIFALVCVVFCITGLILLFRQGPHRPMTWPMVTLGALIPVVIMLVFI</sequence>
<dbReference type="InterPro" id="IPR032307">
    <property type="entry name" value="PepSY_TM-like_2"/>
</dbReference>
<keyword evidence="1" id="KW-0472">Membrane</keyword>
<evidence type="ECO:0000313" key="2">
    <source>
        <dbReference type="EMBL" id="SNY45827.1"/>
    </source>
</evidence>
<evidence type="ECO:0008006" key="4">
    <source>
        <dbReference type="Google" id="ProtNLM"/>
    </source>
</evidence>
<dbReference type="OrthoDB" id="27171at2"/>
<feature type="transmembrane region" description="Helical" evidence="1">
    <location>
        <begin position="12"/>
        <end position="33"/>
    </location>
</feature>
<dbReference type="PANTHER" id="PTHR40115">
    <property type="entry name" value="INNER MEMBRANE PROTEIN WITH PEPSY TM HELIX"/>
    <property type="match status" value="1"/>
</dbReference>
<keyword evidence="1" id="KW-0812">Transmembrane</keyword>
<dbReference type="AlphaFoldDB" id="A0A285IDG0"/>
<organism evidence="2 3">
    <name type="scientific">Arsukibacterium tuosuense</name>
    <dbReference type="NCBI Taxonomy" id="1323745"/>
    <lineage>
        <taxon>Bacteria</taxon>
        <taxon>Pseudomonadati</taxon>
        <taxon>Pseudomonadota</taxon>
        <taxon>Gammaproteobacteria</taxon>
        <taxon>Chromatiales</taxon>
        <taxon>Chromatiaceae</taxon>
        <taxon>Arsukibacterium</taxon>
    </lineage>
</organism>
<protein>
    <recommendedName>
        <fullName evidence="4">PepSY-associated TM helix</fullName>
    </recommendedName>
</protein>
<dbReference type="EMBL" id="OBEB01000001">
    <property type="protein sequence ID" value="SNY45827.1"/>
    <property type="molecule type" value="Genomic_DNA"/>
</dbReference>
<dbReference type="Pfam" id="PF16357">
    <property type="entry name" value="PepSY_TM_like_2"/>
    <property type="match status" value="1"/>
</dbReference>
<feature type="transmembrane region" description="Helical" evidence="1">
    <location>
        <begin position="145"/>
        <end position="169"/>
    </location>
</feature>
<dbReference type="RefSeq" id="WP_097110167.1">
    <property type="nucleotide sequence ID" value="NZ_OBEB01000001.1"/>
</dbReference>
<dbReference type="PANTHER" id="PTHR40115:SF1">
    <property type="entry name" value="INNER MEMBRANE PROTEIN WITH PEPSY TM HELIX"/>
    <property type="match status" value="1"/>
</dbReference>
<keyword evidence="3" id="KW-1185">Reference proteome</keyword>
<feature type="transmembrane region" description="Helical" evidence="1">
    <location>
        <begin position="176"/>
        <end position="196"/>
    </location>
</feature>
<accession>A0A285IDG0</accession>
<name>A0A285IDG0_9GAMM</name>
<gene>
    <name evidence="2" type="ORF">SAMN06297280_0967</name>
</gene>
<evidence type="ECO:0000313" key="3">
    <source>
        <dbReference type="Proteomes" id="UP000219353"/>
    </source>
</evidence>
<reference evidence="3" key="1">
    <citation type="submission" date="2017-09" db="EMBL/GenBank/DDBJ databases">
        <authorList>
            <person name="Varghese N."/>
            <person name="Submissions S."/>
        </authorList>
    </citation>
    <scope>NUCLEOTIDE SEQUENCE [LARGE SCALE GENOMIC DNA]</scope>
    <source>
        <strain evidence="3">CGMCC 1.12461</strain>
    </source>
</reference>
<evidence type="ECO:0000256" key="1">
    <source>
        <dbReference type="SAM" id="Phobius"/>
    </source>
</evidence>
<dbReference type="Proteomes" id="UP000219353">
    <property type="component" value="Unassembled WGS sequence"/>
</dbReference>
<keyword evidence="1" id="KW-1133">Transmembrane helix</keyword>
<proteinExistence type="predicted"/>